<evidence type="ECO:0000256" key="1">
    <source>
        <dbReference type="SAM" id="MobiDB-lite"/>
    </source>
</evidence>
<feature type="compositionally biased region" description="Acidic residues" evidence="1">
    <location>
        <begin position="293"/>
        <end position="302"/>
    </location>
</feature>
<proteinExistence type="predicted"/>
<comment type="caution">
    <text evidence="3">The sequence shown here is derived from an EMBL/GenBank/DDBJ whole genome shotgun (WGS) entry which is preliminary data.</text>
</comment>
<organism evidence="3 4">
    <name type="scientific">Tilletia indica</name>
    <dbReference type="NCBI Taxonomy" id="43049"/>
    <lineage>
        <taxon>Eukaryota</taxon>
        <taxon>Fungi</taxon>
        <taxon>Dikarya</taxon>
        <taxon>Basidiomycota</taxon>
        <taxon>Ustilaginomycotina</taxon>
        <taxon>Exobasidiomycetes</taxon>
        <taxon>Tilletiales</taxon>
        <taxon>Tilletiaceae</taxon>
        <taxon>Tilletia</taxon>
    </lineage>
</organism>
<evidence type="ECO:0000313" key="4">
    <source>
        <dbReference type="Proteomes" id="UP000077521"/>
    </source>
</evidence>
<reference evidence="3" key="1">
    <citation type="submission" date="2016-04" db="EMBL/GenBank/DDBJ databases">
        <authorList>
            <person name="Nguyen H.D."/>
            <person name="Samba Siva P."/>
            <person name="Cullis J."/>
            <person name="Levesque C.A."/>
            <person name="Hambleton S."/>
        </authorList>
    </citation>
    <scope>NUCLEOTIDE SEQUENCE</scope>
    <source>
        <strain evidence="3">DAOMC 236416</strain>
    </source>
</reference>
<feature type="compositionally biased region" description="Basic and acidic residues" evidence="1">
    <location>
        <begin position="276"/>
        <end position="285"/>
    </location>
</feature>
<evidence type="ECO:0000313" key="3">
    <source>
        <dbReference type="EMBL" id="KAE8245265.1"/>
    </source>
</evidence>
<reference evidence="3" key="2">
    <citation type="journal article" date="2019" name="IMA Fungus">
        <title>Genome sequencing and comparison of five Tilletia species to identify candidate genes for the detection of regulated species infecting wheat.</title>
        <authorList>
            <person name="Nguyen H.D.T."/>
            <person name="Sultana T."/>
            <person name="Kesanakurti P."/>
            <person name="Hambleton S."/>
        </authorList>
    </citation>
    <scope>NUCLEOTIDE SEQUENCE</scope>
    <source>
        <strain evidence="3">DAOMC 236416</strain>
    </source>
</reference>
<sequence>MSQTTSTSSGPADSNTLHCDSFSAQILDGNGNPMRLYGIKREGRLVEAYLEAKEDEQFQVKVEASVKNGTYAATLEIGGKWCETLVCEVDDWPVIIQGRQINEDQVETLMFCKAEVTDDELQSIREPEEVARLGEVCISLSKVSSKQEGVGIFWNDGINQEQPIYEKAKKVGAIQIGAGPTINSQNPRFCHCTYDTTFTPVEFTIRCTTQIALQLLGHIPLDQMSERLTEEEEMEAEEKRLEKELNELKKRRRLHNNADSSRALVSQAGEASTSRVKTERTKFDFSRGGTADDPLDIDDEDK</sequence>
<feature type="domain" description="DUF7918" evidence="2">
    <location>
        <begin position="30"/>
        <end position="220"/>
    </location>
</feature>
<dbReference type="EMBL" id="LWDF02000523">
    <property type="protein sequence ID" value="KAE8245265.1"/>
    <property type="molecule type" value="Genomic_DNA"/>
</dbReference>
<evidence type="ECO:0000259" key="2">
    <source>
        <dbReference type="Pfam" id="PF25534"/>
    </source>
</evidence>
<dbReference type="Proteomes" id="UP000077521">
    <property type="component" value="Unassembled WGS sequence"/>
</dbReference>
<dbReference type="Pfam" id="PF25534">
    <property type="entry name" value="DUF7918"/>
    <property type="match status" value="1"/>
</dbReference>
<feature type="compositionally biased region" description="Polar residues" evidence="1">
    <location>
        <begin position="257"/>
        <end position="275"/>
    </location>
</feature>
<gene>
    <name evidence="3" type="ORF">A4X13_0g6007</name>
</gene>
<dbReference type="AlphaFoldDB" id="A0A177TGR7"/>
<feature type="region of interest" description="Disordered" evidence="1">
    <location>
        <begin position="249"/>
        <end position="302"/>
    </location>
</feature>
<dbReference type="InterPro" id="IPR057678">
    <property type="entry name" value="DUF7918"/>
</dbReference>
<keyword evidence="4" id="KW-1185">Reference proteome</keyword>
<name>A0A177TGR7_9BASI</name>
<protein>
    <recommendedName>
        <fullName evidence="2">DUF7918 domain-containing protein</fullName>
    </recommendedName>
</protein>
<accession>A0A177TGR7</accession>